<reference evidence="7 8" key="1">
    <citation type="submission" date="2021-04" db="EMBL/GenBank/DDBJ databases">
        <title>Pseudomonas boanensis sp. nov., a bacterium isolated from river water used for household purposes in Boane District, Mozambique.</title>
        <authorList>
            <person name="Nicklasson M."/>
            <person name="Martin-Rodriguez A.J."/>
            <person name="Thorell K."/>
            <person name="Neves L."/>
            <person name="Mussagy A."/>
            <person name="Rydberg H.A."/>
            <person name="Hernroth B."/>
            <person name="Svensson-Stadler L."/>
            <person name="Sjoling A."/>
        </authorList>
    </citation>
    <scope>NUCLEOTIDE SEQUENCE [LARGE SCALE GENOMIC DNA]</scope>
    <source>
        <strain evidence="7 8">DB1</strain>
    </source>
</reference>
<dbReference type="InterPro" id="IPR002797">
    <property type="entry name" value="Polysacc_synth"/>
</dbReference>
<keyword evidence="8" id="KW-1185">Reference proteome</keyword>
<comment type="caution">
    <text evidence="7">The sequence shown here is derived from an EMBL/GenBank/DDBJ whole genome shotgun (WGS) entry which is preliminary data.</text>
</comment>
<evidence type="ECO:0000256" key="1">
    <source>
        <dbReference type="ARBA" id="ARBA00004651"/>
    </source>
</evidence>
<dbReference type="Pfam" id="PF01943">
    <property type="entry name" value="Polysacc_synt"/>
    <property type="match status" value="1"/>
</dbReference>
<evidence type="ECO:0000313" key="8">
    <source>
        <dbReference type="Proteomes" id="UP001519667"/>
    </source>
</evidence>
<gene>
    <name evidence="7" type="ORF">J7302_06575</name>
</gene>
<feature type="transmembrane region" description="Helical" evidence="6">
    <location>
        <begin position="12"/>
        <end position="33"/>
    </location>
</feature>
<feature type="transmembrane region" description="Helical" evidence="6">
    <location>
        <begin position="469"/>
        <end position="490"/>
    </location>
</feature>
<feature type="transmembrane region" description="Helical" evidence="6">
    <location>
        <begin position="126"/>
        <end position="146"/>
    </location>
</feature>
<feature type="transmembrane region" description="Helical" evidence="6">
    <location>
        <begin position="268"/>
        <end position="290"/>
    </location>
</feature>
<dbReference type="PANTHER" id="PTHR30250:SF26">
    <property type="entry name" value="PSMA PROTEIN"/>
    <property type="match status" value="1"/>
</dbReference>
<feature type="transmembrane region" description="Helical" evidence="6">
    <location>
        <begin position="186"/>
        <end position="206"/>
    </location>
</feature>
<feature type="transmembrane region" description="Helical" evidence="6">
    <location>
        <begin position="45"/>
        <end position="65"/>
    </location>
</feature>
<feature type="transmembrane region" description="Helical" evidence="6">
    <location>
        <begin position="231"/>
        <end position="248"/>
    </location>
</feature>
<keyword evidence="4 6" id="KW-1133">Transmembrane helix</keyword>
<feature type="transmembrane region" description="Helical" evidence="6">
    <location>
        <begin position="409"/>
        <end position="427"/>
    </location>
</feature>
<keyword evidence="5 6" id="KW-0472">Membrane</keyword>
<evidence type="ECO:0000256" key="3">
    <source>
        <dbReference type="ARBA" id="ARBA00022692"/>
    </source>
</evidence>
<proteinExistence type="predicted"/>
<feature type="transmembrane region" description="Helical" evidence="6">
    <location>
        <begin position="439"/>
        <end position="463"/>
    </location>
</feature>
<feature type="transmembrane region" description="Helical" evidence="6">
    <location>
        <begin position="311"/>
        <end position="331"/>
    </location>
</feature>
<comment type="subcellular location">
    <subcellularLocation>
        <location evidence="1">Cell membrane</location>
        <topology evidence="1">Multi-pass membrane protein</topology>
    </subcellularLocation>
</comment>
<feature type="transmembrane region" description="Helical" evidence="6">
    <location>
        <begin position="85"/>
        <end position="106"/>
    </location>
</feature>
<keyword evidence="2" id="KW-1003">Cell membrane</keyword>
<feature type="transmembrane region" description="Helical" evidence="6">
    <location>
        <begin position="351"/>
        <end position="370"/>
    </location>
</feature>
<sequence>MRSKLSLAHNILANYASQIYVTAVGILVLPLYIKYMGAEVYGLVGFFTMLQAWFVLLDFGLTPTIGRETARFHGGVMSTLAYRQLFRALSLIFIGIAVIGGTGLWLLSGVIATRWLNVTELPLVEVVLAMKIMGISVALRWMGGLYRGVVTGAERMVGLSIFNALIATLRFVAVFASMWLFGFSAFVFFIHQLVIALAELLGLFLMSRRLLPTQVSLDQPVGWSFRPIKPLLKFALTIAITTSVWILVTQTDKLVLSGFMPLEEYGYFTLAVLVAGGILVISGPISSAIMPRLAKLHAEGKHDEMIKVYRNATQLVSIIGGSAAITLATFAEPLLFAWTGDAQLAAKAAPIMRLYAIGNGLLVVGAFTYYLQYAKGNLRYHLIGNAGMAVVLIPSIVFAAMHFGGIGAGYVWLGINAFSFLLWGAYIHHKLEPGLHLSWLFQDVAKIILLAMLPPLILVSLGVTAETRLLSLAMVVMGGLVSIAGALAGSTTWKSWMLGRFACESKIKNLQS</sequence>
<evidence type="ECO:0000256" key="4">
    <source>
        <dbReference type="ARBA" id="ARBA00022989"/>
    </source>
</evidence>
<keyword evidence="3 6" id="KW-0812">Transmembrane</keyword>
<evidence type="ECO:0000256" key="2">
    <source>
        <dbReference type="ARBA" id="ARBA00022475"/>
    </source>
</evidence>
<evidence type="ECO:0000256" key="6">
    <source>
        <dbReference type="SAM" id="Phobius"/>
    </source>
</evidence>
<evidence type="ECO:0000313" key="7">
    <source>
        <dbReference type="EMBL" id="MBT8765794.1"/>
    </source>
</evidence>
<accession>A0ABS5XDM8</accession>
<dbReference type="Proteomes" id="UP001519667">
    <property type="component" value="Unassembled WGS sequence"/>
</dbReference>
<name>A0ABS5XDM8_9GAMM</name>
<feature type="transmembrane region" description="Helical" evidence="6">
    <location>
        <begin position="158"/>
        <end position="180"/>
    </location>
</feature>
<protein>
    <submittedName>
        <fullName evidence="7">Oligosaccharide flippase family protein</fullName>
    </submittedName>
</protein>
<dbReference type="PANTHER" id="PTHR30250">
    <property type="entry name" value="PST FAMILY PREDICTED COLANIC ACID TRANSPORTER"/>
    <property type="match status" value="1"/>
</dbReference>
<feature type="transmembrane region" description="Helical" evidence="6">
    <location>
        <begin position="382"/>
        <end position="403"/>
    </location>
</feature>
<dbReference type="InterPro" id="IPR050833">
    <property type="entry name" value="Poly_Biosynth_Transport"/>
</dbReference>
<evidence type="ECO:0000256" key="5">
    <source>
        <dbReference type="ARBA" id="ARBA00023136"/>
    </source>
</evidence>
<dbReference type="EMBL" id="JAGTIS010000002">
    <property type="protein sequence ID" value="MBT8765794.1"/>
    <property type="molecule type" value="Genomic_DNA"/>
</dbReference>
<organism evidence="7 8">
    <name type="scientific">Metapseudomonas boanensis</name>
    <dbReference type="NCBI Taxonomy" id="2822138"/>
    <lineage>
        <taxon>Bacteria</taxon>
        <taxon>Pseudomonadati</taxon>
        <taxon>Pseudomonadota</taxon>
        <taxon>Gammaproteobacteria</taxon>
        <taxon>Pseudomonadales</taxon>
        <taxon>Pseudomonadaceae</taxon>
        <taxon>Metapseudomonas</taxon>
    </lineage>
</organism>